<dbReference type="InterPro" id="IPR050266">
    <property type="entry name" value="AB_hydrolase_sf"/>
</dbReference>
<proteinExistence type="predicted"/>
<dbReference type="AlphaFoldDB" id="A0A6G4AS14"/>
<keyword evidence="2" id="KW-0378">Hydrolase</keyword>
<protein>
    <submittedName>
        <fullName evidence="2">Alpha/beta hydrolase</fullName>
    </submittedName>
</protein>
<dbReference type="PANTHER" id="PTHR43798:SF33">
    <property type="entry name" value="HYDROLASE, PUTATIVE (AFU_ORTHOLOGUE AFUA_2G14860)-RELATED"/>
    <property type="match status" value="1"/>
</dbReference>
<evidence type="ECO:0000313" key="2">
    <source>
        <dbReference type="EMBL" id="NEW75371.1"/>
    </source>
</evidence>
<comment type="caution">
    <text evidence="2">The sequence shown here is derived from an EMBL/GenBank/DDBJ whole genome shotgun (WGS) entry which is preliminary data.</text>
</comment>
<sequence>MQNQPPGAPPTTTAEAVPPLGEYCEVEGRRLLLHRSGTGSPSVVFLPGGGTVGLDYWNVQEKAAELTTSVLYDRAGTGWSDRVEMPRTSAEVTDELHHMLRAADIPAPYLLVGHSLGGLYARHYATRFPDETAGLLLLDPAHEDYNAYMPRQLVDQWKSWDPDQGLPDELPDEVIQMYRNLFAQELTDWPEGIRGPLTERHVSPEWLGVGFQEAKNVDQLYDEMRRAAPLPDVPVIVLTAMGIDAFKEAVSVGEPESLLEEEIQGKACLYTALAASVPRGENRLIDGVGHVTMHWRRPDAVLQAVQDLLGR</sequence>
<dbReference type="Proteomes" id="UP000476310">
    <property type="component" value="Unassembled WGS sequence"/>
</dbReference>
<name>A0A6G4AS14_9ACTN</name>
<dbReference type="RefSeq" id="WP_164433686.1">
    <property type="nucleotide sequence ID" value="NZ_JAAIKT010000057.1"/>
</dbReference>
<organism evidence="2 3">
    <name type="scientific">Streptomyces rhizosphaericus</name>
    <dbReference type="NCBI Taxonomy" id="114699"/>
    <lineage>
        <taxon>Bacteria</taxon>
        <taxon>Bacillati</taxon>
        <taxon>Actinomycetota</taxon>
        <taxon>Actinomycetes</taxon>
        <taxon>Kitasatosporales</taxon>
        <taxon>Streptomycetaceae</taxon>
        <taxon>Streptomyces</taxon>
        <taxon>Streptomyces violaceusniger group</taxon>
    </lineage>
</organism>
<keyword evidence="3" id="KW-1185">Reference proteome</keyword>
<dbReference type="EMBL" id="JAAIKT010000057">
    <property type="protein sequence ID" value="NEW75371.1"/>
    <property type="molecule type" value="Genomic_DNA"/>
</dbReference>
<dbReference type="InterPro" id="IPR000073">
    <property type="entry name" value="AB_hydrolase_1"/>
</dbReference>
<dbReference type="Gene3D" id="3.40.50.1820">
    <property type="entry name" value="alpha/beta hydrolase"/>
    <property type="match status" value="1"/>
</dbReference>
<dbReference type="PANTHER" id="PTHR43798">
    <property type="entry name" value="MONOACYLGLYCEROL LIPASE"/>
    <property type="match status" value="1"/>
</dbReference>
<accession>A0A6G4AS14</accession>
<dbReference type="GO" id="GO:0016020">
    <property type="term" value="C:membrane"/>
    <property type="evidence" value="ECO:0007669"/>
    <property type="project" value="TreeGrafter"/>
</dbReference>
<dbReference type="SUPFAM" id="SSF53474">
    <property type="entry name" value="alpha/beta-Hydrolases"/>
    <property type="match status" value="1"/>
</dbReference>
<reference evidence="2" key="1">
    <citation type="submission" date="2020-02" db="EMBL/GenBank/DDBJ databases">
        <title>A new Streptomyces sp. for controlling soil-borne diseases.</title>
        <authorList>
            <person name="Li X."/>
            <person name="Tian Y."/>
            <person name="Gao K."/>
        </authorList>
    </citation>
    <scope>NUCLEOTIDE SEQUENCE [LARGE SCALE GENOMIC DNA]</scope>
    <source>
        <strain evidence="2">0250</strain>
    </source>
</reference>
<dbReference type="GO" id="GO:0016787">
    <property type="term" value="F:hydrolase activity"/>
    <property type="evidence" value="ECO:0007669"/>
    <property type="project" value="UniProtKB-KW"/>
</dbReference>
<evidence type="ECO:0000313" key="3">
    <source>
        <dbReference type="Proteomes" id="UP000476310"/>
    </source>
</evidence>
<evidence type="ECO:0000259" key="1">
    <source>
        <dbReference type="Pfam" id="PF12697"/>
    </source>
</evidence>
<feature type="domain" description="AB hydrolase-1" evidence="1">
    <location>
        <begin position="43"/>
        <end position="303"/>
    </location>
</feature>
<dbReference type="InterPro" id="IPR029058">
    <property type="entry name" value="AB_hydrolase_fold"/>
</dbReference>
<gene>
    <name evidence="2" type="ORF">G4H13_34705</name>
</gene>
<dbReference type="Pfam" id="PF12697">
    <property type="entry name" value="Abhydrolase_6"/>
    <property type="match status" value="1"/>
</dbReference>